<evidence type="ECO:0000313" key="1">
    <source>
        <dbReference type="EMBL" id="JAA85809.1"/>
    </source>
</evidence>
<sequence length="80" mass="9430">MLKVFYFTRRDARSKSPSVVTTHTQTLEVSSYKISFPFDAVISNISFSENLLRSSFRAKYKTLFISRIFISTDLMFFQHF</sequence>
<name>S4P6Q6_9NEOP</name>
<dbReference type="EMBL" id="GAIX01006751">
    <property type="protein sequence ID" value="JAA85809.1"/>
    <property type="molecule type" value="Transcribed_RNA"/>
</dbReference>
<protein>
    <submittedName>
        <fullName evidence="1">Uncharacterized protein</fullName>
    </submittedName>
</protein>
<proteinExistence type="predicted"/>
<organism evidence="1">
    <name type="scientific">Pararge aegeria</name>
    <name type="common">speckled wood butterfly</name>
    <dbReference type="NCBI Taxonomy" id="116150"/>
    <lineage>
        <taxon>Eukaryota</taxon>
        <taxon>Metazoa</taxon>
        <taxon>Ecdysozoa</taxon>
        <taxon>Arthropoda</taxon>
        <taxon>Hexapoda</taxon>
        <taxon>Insecta</taxon>
        <taxon>Pterygota</taxon>
        <taxon>Neoptera</taxon>
        <taxon>Endopterygota</taxon>
        <taxon>Lepidoptera</taxon>
        <taxon>Glossata</taxon>
        <taxon>Ditrysia</taxon>
        <taxon>Papilionoidea</taxon>
        <taxon>Nymphalidae</taxon>
        <taxon>Satyrinae</taxon>
        <taxon>Satyrini</taxon>
        <taxon>Parargina</taxon>
        <taxon>Pararge</taxon>
    </lineage>
</organism>
<dbReference type="AlphaFoldDB" id="S4P6Q6"/>
<reference evidence="1" key="1">
    <citation type="journal article" date="2013" name="BMC Genomics">
        <title>Unscrambling butterfly oogenesis.</title>
        <authorList>
            <person name="Carter J.M."/>
            <person name="Baker S.C."/>
            <person name="Pink R."/>
            <person name="Carter D.R."/>
            <person name="Collins A."/>
            <person name="Tomlin J."/>
            <person name="Gibbs M."/>
            <person name="Breuker C.J."/>
        </authorList>
    </citation>
    <scope>NUCLEOTIDE SEQUENCE</scope>
    <source>
        <tissue evidence="1">Ovary</tissue>
    </source>
</reference>
<reference evidence="1" key="2">
    <citation type="submission" date="2013-05" db="EMBL/GenBank/DDBJ databases">
        <authorList>
            <person name="Carter J.-M."/>
            <person name="Baker S.C."/>
            <person name="Pink R."/>
            <person name="Carter D.R.F."/>
            <person name="Collins A."/>
            <person name="Tomlin J."/>
            <person name="Gibbs M."/>
            <person name="Breuker C.J."/>
        </authorList>
    </citation>
    <scope>NUCLEOTIDE SEQUENCE</scope>
    <source>
        <tissue evidence="1">Ovary</tissue>
    </source>
</reference>
<accession>S4P6Q6</accession>